<name>A0A7R9ZVA3_9DINO</name>
<gene>
    <name evidence="1" type="ORF">PBAH0796_LOCUS731</name>
</gene>
<organism evidence="1">
    <name type="scientific">Pyrodinium bahamense</name>
    <dbReference type="NCBI Taxonomy" id="73915"/>
    <lineage>
        <taxon>Eukaryota</taxon>
        <taxon>Sar</taxon>
        <taxon>Alveolata</taxon>
        <taxon>Dinophyceae</taxon>
        <taxon>Gonyaulacales</taxon>
        <taxon>Pyrocystaceae</taxon>
        <taxon>Pyrodinium</taxon>
    </lineage>
</organism>
<dbReference type="EMBL" id="HBEG01001506">
    <property type="protein sequence ID" value="CAD8344993.1"/>
    <property type="molecule type" value="Transcribed_RNA"/>
</dbReference>
<protein>
    <recommendedName>
        <fullName evidence="2">C2 domain-containing protein</fullName>
    </recommendedName>
</protein>
<dbReference type="AlphaFoldDB" id="A0A7R9ZVA3"/>
<evidence type="ECO:0000313" key="1">
    <source>
        <dbReference type="EMBL" id="CAD8344993.1"/>
    </source>
</evidence>
<evidence type="ECO:0008006" key="2">
    <source>
        <dbReference type="Google" id="ProtNLM"/>
    </source>
</evidence>
<accession>A0A7R9ZVA3</accession>
<reference evidence="1" key="1">
    <citation type="submission" date="2021-01" db="EMBL/GenBank/DDBJ databases">
        <authorList>
            <person name="Corre E."/>
            <person name="Pelletier E."/>
            <person name="Niang G."/>
            <person name="Scheremetjew M."/>
            <person name="Finn R."/>
            <person name="Kale V."/>
            <person name="Holt S."/>
            <person name="Cochrane G."/>
            <person name="Meng A."/>
            <person name="Brown T."/>
            <person name="Cohen L."/>
        </authorList>
    </citation>
    <scope>NUCLEOTIDE SEQUENCE</scope>
    <source>
        <strain evidence="1">Pbaha01</strain>
    </source>
</reference>
<proteinExistence type="predicted"/>
<sequence>MAVCMFDCHSQPRGDPERTFGLNVLVHSVALHEWGGLSGILRSRRPSIHVSVGTERHTTRLGDWSNEKGQWQFHEALTVQVNAKDELVISIDAVGKRHLLVAEVLPRLRVNDRATDGLIYATPVMGFDVREAEQVAGRVFLSFETKTPWAMYRNEEDSVATMQGSDAAWEGPVDWRPGSVAATTVP</sequence>